<feature type="region of interest" description="Disordered" evidence="1">
    <location>
        <begin position="204"/>
        <end position="225"/>
    </location>
</feature>
<feature type="compositionally biased region" description="Basic and acidic residues" evidence="1">
    <location>
        <begin position="288"/>
        <end position="298"/>
    </location>
</feature>
<dbReference type="EMBL" id="CAXKWB010154051">
    <property type="protein sequence ID" value="CAL4248584.1"/>
    <property type="molecule type" value="Genomic_DNA"/>
</dbReference>
<protein>
    <submittedName>
        <fullName evidence="3">Uncharacterized protein</fullName>
    </submittedName>
</protein>
<feature type="compositionally biased region" description="Low complexity" evidence="1">
    <location>
        <begin position="328"/>
        <end position="337"/>
    </location>
</feature>
<sequence>FIFEGASGMWTRSEFNYSIKYTMYTILYIYICMYLAFDLVHGYQCYETYKECLVDKTESQDESSEDILHGKCSIYKINSNYECQRFVEIGDGEKNFVFYIKPLKTNTQLSISLHKIREEGRTTEITCNLFTIPVLDANKWYKINVSRSEATGAHPKFLYSYFLEINNQRIQTNNQIVVRRKLTNPNQIRVETITTSFWSYDCDPRQHQTSSQPAPEPDPQGSRPSLLPTWMLPTIAAASLLLVLVIIIIVILVVRHKKRNSDPALAQSSENKSRLSRHVSENSLYESYDNRSTGENKVPRVTMPADGTRQDVTFTNQSYGEVDPQGNSATTSPATTANQRRGSEHDSENSLYGGFN</sequence>
<evidence type="ECO:0000256" key="1">
    <source>
        <dbReference type="SAM" id="MobiDB-lite"/>
    </source>
</evidence>
<comment type="caution">
    <text evidence="3">The sequence shown here is derived from an EMBL/GenBank/DDBJ whole genome shotgun (WGS) entry which is preliminary data.</text>
</comment>
<evidence type="ECO:0000256" key="2">
    <source>
        <dbReference type="SAM" id="Phobius"/>
    </source>
</evidence>
<accession>A0AAV2SXC0</accession>
<dbReference type="AlphaFoldDB" id="A0AAV2SXC0"/>
<keyword evidence="4" id="KW-1185">Reference proteome</keyword>
<feature type="non-terminal residue" evidence="3">
    <location>
        <position position="1"/>
    </location>
</feature>
<keyword evidence="2" id="KW-0472">Membrane</keyword>
<feature type="transmembrane region" description="Helical" evidence="2">
    <location>
        <begin position="230"/>
        <end position="254"/>
    </location>
</feature>
<keyword evidence="2" id="KW-0812">Transmembrane</keyword>
<evidence type="ECO:0000313" key="3">
    <source>
        <dbReference type="EMBL" id="CAL4248584.1"/>
    </source>
</evidence>
<dbReference type="Proteomes" id="UP001497623">
    <property type="component" value="Unassembled WGS sequence"/>
</dbReference>
<feature type="compositionally biased region" description="Polar residues" evidence="1">
    <location>
        <begin position="310"/>
        <end position="319"/>
    </location>
</feature>
<proteinExistence type="predicted"/>
<gene>
    <name evidence="3" type="ORF">MNOR_LOCUS41471</name>
</gene>
<feature type="region of interest" description="Disordered" evidence="1">
    <location>
        <begin position="260"/>
        <end position="356"/>
    </location>
</feature>
<organism evidence="3 4">
    <name type="scientific">Meganyctiphanes norvegica</name>
    <name type="common">Northern krill</name>
    <name type="synonym">Thysanopoda norvegica</name>
    <dbReference type="NCBI Taxonomy" id="48144"/>
    <lineage>
        <taxon>Eukaryota</taxon>
        <taxon>Metazoa</taxon>
        <taxon>Ecdysozoa</taxon>
        <taxon>Arthropoda</taxon>
        <taxon>Crustacea</taxon>
        <taxon>Multicrustacea</taxon>
        <taxon>Malacostraca</taxon>
        <taxon>Eumalacostraca</taxon>
        <taxon>Eucarida</taxon>
        <taxon>Euphausiacea</taxon>
        <taxon>Euphausiidae</taxon>
        <taxon>Meganyctiphanes</taxon>
    </lineage>
</organism>
<feature type="transmembrane region" description="Helical" evidence="2">
    <location>
        <begin position="21"/>
        <end position="43"/>
    </location>
</feature>
<keyword evidence="2" id="KW-1133">Transmembrane helix</keyword>
<reference evidence="3 4" key="1">
    <citation type="submission" date="2024-05" db="EMBL/GenBank/DDBJ databases">
        <authorList>
            <person name="Wallberg A."/>
        </authorList>
    </citation>
    <scope>NUCLEOTIDE SEQUENCE [LARGE SCALE GENOMIC DNA]</scope>
</reference>
<name>A0AAV2SXC0_MEGNR</name>
<evidence type="ECO:0000313" key="4">
    <source>
        <dbReference type="Proteomes" id="UP001497623"/>
    </source>
</evidence>